<dbReference type="SUPFAM" id="SSF56112">
    <property type="entry name" value="Protein kinase-like (PK-like)"/>
    <property type="match status" value="1"/>
</dbReference>
<dbReference type="PROSITE" id="PS00108">
    <property type="entry name" value="PROTEIN_KINASE_ST"/>
    <property type="match status" value="1"/>
</dbReference>
<comment type="caution">
    <text evidence="2">The sequence shown here is derived from an EMBL/GenBank/DDBJ whole genome shotgun (WGS) entry which is preliminary data.</text>
</comment>
<reference evidence="2 3" key="1">
    <citation type="submission" date="2024-04" db="EMBL/GenBank/DDBJ databases">
        <title>Tritrichomonas musculus Genome.</title>
        <authorList>
            <person name="Alves-Ferreira E."/>
            <person name="Grigg M."/>
            <person name="Lorenzi H."/>
            <person name="Galac M."/>
        </authorList>
    </citation>
    <scope>NUCLEOTIDE SEQUENCE [LARGE SCALE GENOMIC DNA]</scope>
    <source>
        <strain evidence="2 3">EAF2021</strain>
    </source>
</reference>
<evidence type="ECO:0000313" key="3">
    <source>
        <dbReference type="Proteomes" id="UP001470230"/>
    </source>
</evidence>
<feature type="domain" description="Protein kinase" evidence="1">
    <location>
        <begin position="14"/>
        <end position="302"/>
    </location>
</feature>
<dbReference type="Gene3D" id="3.80.10.10">
    <property type="entry name" value="Ribonuclease Inhibitor"/>
    <property type="match status" value="2"/>
</dbReference>
<dbReference type="InterPro" id="IPR001245">
    <property type="entry name" value="Ser-Thr/Tyr_kinase_cat_dom"/>
</dbReference>
<dbReference type="Gene3D" id="1.10.510.10">
    <property type="entry name" value="Transferase(Phosphotransferase) domain 1"/>
    <property type="match status" value="1"/>
</dbReference>
<dbReference type="Proteomes" id="UP001470230">
    <property type="component" value="Unassembled WGS sequence"/>
</dbReference>
<dbReference type="InterPro" id="IPR000719">
    <property type="entry name" value="Prot_kinase_dom"/>
</dbReference>
<dbReference type="Pfam" id="PF00069">
    <property type="entry name" value="Pkinase"/>
    <property type="match status" value="1"/>
</dbReference>
<dbReference type="PANTHER" id="PTHR44329">
    <property type="entry name" value="SERINE/THREONINE-PROTEIN KINASE TNNI3K-RELATED"/>
    <property type="match status" value="1"/>
</dbReference>
<evidence type="ECO:0000313" key="2">
    <source>
        <dbReference type="EMBL" id="KAK8884446.1"/>
    </source>
</evidence>
<dbReference type="InterPro" id="IPR008271">
    <property type="entry name" value="Ser/Thr_kinase_AS"/>
</dbReference>
<keyword evidence="3" id="KW-1185">Reference proteome</keyword>
<dbReference type="Pfam" id="PF13306">
    <property type="entry name" value="LRR_5"/>
    <property type="match status" value="2"/>
</dbReference>
<dbReference type="PROSITE" id="PS50011">
    <property type="entry name" value="PROTEIN_KINASE_DOM"/>
    <property type="match status" value="1"/>
</dbReference>
<dbReference type="InterPro" id="IPR011009">
    <property type="entry name" value="Kinase-like_dom_sf"/>
</dbReference>
<proteinExistence type="predicted"/>
<sequence length="571" mass="64909">MDETNNYLIDSDDYKLIKRLNEGQYGVVFLVQNKTTNELFAAKALKEINSDEANEVTGINKEIKVLMQCRHPTIVRFHGVSCKNIEGRARYTIFLDYFQNGSLSSILKKDRDLKDDFKLDNTARQIILIGIARGMMYLHQHRVIHNDLKPGNILIDDDLHPHITDFGFSQCFQNFEIMQSMSCNVGTPAYMSPEVISERPYTQKSDVYSFAILMFEIINGTEPYPDLKTQYLIFSGVVDGNLRPQFSSAVRQTVSSSLIDLIEDCWSNDPERRPNFDEIYQKLAYGKDSILGFLTGTEHEYFLDGVDVEKVQKYVNSIKDDDSKNDLAPSKYVDQLAKKVDEIAEQMNDDKISQLEESIKMLKLDFNRQLNMIDEKFQIFAYNLTSALIPDTMTQIPSKFFLNCTRLVSVTIPQSVSVINNGAFTGCTSLTSINIPSSVLIIDCFAFSKCTSLKNINLSPIAILNKNVFSECISLQKIKIPETVKQIDKYAFLYCKSLKYVEIPSTVDLIKRAAFRGCDSLSKVVIKGNTSIENDAFDQCPSLKNVPVPNVKPKKKSFFGYISEIFKKKDE</sequence>
<dbReference type="InterPro" id="IPR032675">
    <property type="entry name" value="LRR_dom_sf"/>
</dbReference>
<dbReference type="EMBL" id="JAPFFF010000008">
    <property type="protein sequence ID" value="KAK8884446.1"/>
    <property type="molecule type" value="Genomic_DNA"/>
</dbReference>
<name>A0ABR2K0E2_9EUKA</name>
<dbReference type="InterPro" id="IPR051681">
    <property type="entry name" value="Ser/Thr_Kinases-Pseudokinases"/>
</dbReference>
<dbReference type="InterPro" id="IPR026906">
    <property type="entry name" value="LRR_5"/>
</dbReference>
<protein>
    <recommendedName>
        <fullName evidence="1">Protein kinase domain-containing protein</fullName>
    </recommendedName>
</protein>
<organism evidence="2 3">
    <name type="scientific">Tritrichomonas musculus</name>
    <dbReference type="NCBI Taxonomy" id="1915356"/>
    <lineage>
        <taxon>Eukaryota</taxon>
        <taxon>Metamonada</taxon>
        <taxon>Parabasalia</taxon>
        <taxon>Tritrichomonadida</taxon>
        <taxon>Tritrichomonadidae</taxon>
        <taxon>Tritrichomonas</taxon>
    </lineage>
</organism>
<dbReference type="PANTHER" id="PTHR44329:SF214">
    <property type="entry name" value="PROTEIN KINASE DOMAIN-CONTAINING PROTEIN"/>
    <property type="match status" value="1"/>
</dbReference>
<evidence type="ECO:0000259" key="1">
    <source>
        <dbReference type="PROSITE" id="PS50011"/>
    </source>
</evidence>
<dbReference type="SMART" id="SM00220">
    <property type="entry name" value="S_TKc"/>
    <property type="match status" value="1"/>
</dbReference>
<gene>
    <name evidence="2" type="ORF">M9Y10_043556</name>
</gene>
<dbReference type="SUPFAM" id="SSF52058">
    <property type="entry name" value="L domain-like"/>
    <property type="match status" value="1"/>
</dbReference>
<dbReference type="PRINTS" id="PR00109">
    <property type="entry name" value="TYRKINASE"/>
</dbReference>
<accession>A0ABR2K0E2</accession>